<proteinExistence type="predicted"/>
<accession>A0A2X0ZY43</accession>
<sequence>MLEKLKDTVTPKGITVEEYLKSKWPNGEWIVEKDSITYNANYQHLNVLYKWSVKGDSLEIVGGKAADLTPQYDVRLQEINEKKKMQDPNELKIFEHVQKYEQDFETKEAIKKVSEEIGVNADEVLDIYDKVSRAIYL</sequence>
<evidence type="ECO:0000313" key="1">
    <source>
        <dbReference type="EMBL" id="SPU37903.1"/>
    </source>
</evidence>
<dbReference type="Proteomes" id="UP000251431">
    <property type="component" value="Unassembled WGS sequence"/>
</dbReference>
<gene>
    <name evidence="1" type="ORF">NCTC7582_03847</name>
</gene>
<dbReference type="RefSeq" id="WP_112118122.1">
    <property type="nucleotide sequence ID" value="NZ_UAQE01000004.1"/>
</dbReference>
<protein>
    <submittedName>
        <fullName evidence="1">Uncharacterized protein</fullName>
    </submittedName>
</protein>
<dbReference type="AlphaFoldDB" id="A0A2X0ZY43"/>
<reference evidence="1 2" key="1">
    <citation type="submission" date="2018-06" db="EMBL/GenBank/DDBJ databases">
        <authorList>
            <consortium name="Pathogen Informatics"/>
            <person name="Doyle S."/>
        </authorList>
    </citation>
    <scope>NUCLEOTIDE SEQUENCE [LARGE SCALE GENOMIC DNA]</scope>
    <source>
        <strain evidence="1 2">NCTC7582</strain>
    </source>
</reference>
<name>A0A2X0ZY43_9BACI</name>
<organism evidence="1 2">
    <name type="scientific">Lysinibacillus capsici</name>
    <dbReference type="NCBI Taxonomy" id="2115968"/>
    <lineage>
        <taxon>Bacteria</taxon>
        <taxon>Bacillati</taxon>
        <taxon>Bacillota</taxon>
        <taxon>Bacilli</taxon>
        <taxon>Bacillales</taxon>
        <taxon>Bacillaceae</taxon>
        <taxon>Lysinibacillus</taxon>
    </lineage>
</organism>
<dbReference type="EMBL" id="UAQE01000004">
    <property type="protein sequence ID" value="SPU37903.1"/>
    <property type="molecule type" value="Genomic_DNA"/>
</dbReference>
<evidence type="ECO:0000313" key="2">
    <source>
        <dbReference type="Proteomes" id="UP000251431"/>
    </source>
</evidence>